<feature type="region of interest" description="Disordered" evidence="1">
    <location>
        <begin position="1"/>
        <end position="25"/>
    </location>
</feature>
<reference evidence="2 4" key="1">
    <citation type="journal article" date="2008" name="Science">
        <title>The Physcomitrella genome reveals evolutionary insights into the conquest of land by plants.</title>
        <authorList>
            <person name="Rensing S."/>
            <person name="Lang D."/>
            <person name="Zimmer A."/>
            <person name="Terry A."/>
            <person name="Salamov A."/>
            <person name="Shapiro H."/>
            <person name="Nishiyama T."/>
            <person name="Perroud P.-F."/>
            <person name="Lindquist E."/>
            <person name="Kamisugi Y."/>
            <person name="Tanahashi T."/>
            <person name="Sakakibara K."/>
            <person name="Fujita T."/>
            <person name="Oishi K."/>
            <person name="Shin-I T."/>
            <person name="Kuroki Y."/>
            <person name="Toyoda A."/>
            <person name="Suzuki Y."/>
            <person name="Hashimoto A."/>
            <person name="Yamaguchi K."/>
            <person name="Sugano A."/>
            <person name="Kohara Y."/>
            <person name="Fujiyama A."/>
            <person name="Anterola A."/>
            <person name="Aoki S."/>
            <person name="Ashton N."/>
            <person name="Barbazuk W.B."/>
            <person name="Barker E."/>
            <person name="Bennetzen J."/>
            <person name="Bezanilla M."/>
            <person name="Blankenship R."/>
            <person name="Cho S.H."/>
            <person name="Dutcher S."/>
            <person name="Estelle M."/>
            <person name="Fawcett J.A."/>
            <person name="Gundlach H."/>
            <person name="Hanada K."/>
            <person name="Heyl A."/>
            <person name="Hicks K.A."/>
            <person name="Hugh J."/>
            <person name="Lohr M."/>
            <person name="Mayer K."/>
            <person name="Melkozernov A."/>
            <person name="Murata T."/>
            <person name="Nelson D."/>
            <person name="Pils B."/>
            <person name="Prigge M."/>
            <person name="Reiss B."/>
            <person name="Renner T."/>
            <person name="Rombauts S."/>
            <person name="Rushton P."/>
            <person name="Sanderfoot A."/>
            <person name="Schween G."/>
            <person name="Shiu S.-H."/>
            <person name="Stueber K."/>
            <person name="Theodoulou F.L."/>
            <person name="Tu H."/>
            <person name="Van de Peer Y."/>
            <person name="Verrier P.J."/>
            <person name="Waters E."/>
            <person name="Wood A."/>
            <person name="Yang L."/>
            <person name="Cove D."/>
            <person name="Cuming A."/>
            <person name="Hasebe M."/>
            <person name="Lucas S."/>
            <person name="Mishler D.B."/>
            <person name="Reski R."/>
            <person name="Grigoriev I."/>
            <person name="Quatrano R.S."/>
            <person name="Boore J.L."/>
        </authorList>
    </citation>
    <scope>NUCLEOTIDE SEQUENCE [LARGE SCALE GENOMIC DNA]</scope>
    <source>
        <strain evidence="3 4">cv. Gransden 2004</strain>
    </source>
</reference>
<organism evidence="2">
    <name type="scientific">Physcomitrium patens</name>
    <name type="common">Spreading-leaved earth moss</name>
    <name type="synonym">Physcomitrella patens</name>
    <dbReference type="NCBI Taxonomy" id="3218"/>
    <lineage>
        <taxon>Eukaryota</taxon>
        <taxon>Viridiplantae</taxon>
        <taxon>Streptophyta</taxon>
        <taxon>Embryophyta</taxon>
        <taxon>Bryophyta</taxon>
        <taxon>Bryophytina</taxon>
        <taxon>Bryopsida</taxon>
        <taxon>Funariidae</taxon>
        <taxon>Funariales</taxon>
        <taxon>Funariaceae</taxon>
        <taxon>Physcomitrium</taxon>
    </lineage>
</organism>
<dbReference type="EMBL" id="ABEU02000003">
    <property type="protein sequence ID" value="PNR56893.1"/>
    <property type="molecule type" value="Genomic_DNA"/>
</dbReference>
<gene>
    <name evidence="2" type="ORF">PHYPA_003885</name>
</gene>
<dbReference type="AlphaFoldDB" id="A0A2K1KSY2"/>
<keyword evidence="4" id="KW-1185">Reference proteome</keyword>
<evidence type="ECO:0000256" key="1">
    <source>
        <dbReference type="SAM" id="MobiDB-lite"/>
    </source>
</evidence>
<reference evidence="2 4" key="2">
    <citation type="journal article" date="2018" name="Plant J.">
        <title>The Physcomitrella patens chromosome-scale assembly reveals moss genome structure and evolution.</title>
        <authorList>
            <person name="Lang D."/>
            <person name="Ullrich K.K."/>
            <person name="Murat F."/>
            <person name="Fuchs J."/>
            <person name="Jenkins J."/>
            <person name="Haas F.B."/>
            <person name="Piednoel M."/>
            <person name="Gundlach H."/>
            <person name="Van Bel M."/>
            <person name="Meyberg R."/>
            <person name="Vives C."/>
            <person name="Morata J."/>
            <person name="Symeonidi A."/>
            <person name="Hiss M."/>
            <person name="Muchero W."/>
            <person name="Kamisugi Y."/>
            <person name="Saleh O."/>
            <person name="Blanc G."/>
            <person name="Decker E.L."/>
            <person name="van Gessel N."/>
            <person name="Grimwood J."/>
            <person name="Hayes R.D."/>
            <person name="Graham S.W."/>
            <person name="Gunter L.E."/>
            <person name="McDaniel S.F."/>
            <person name="Hoernstein S.N.W."/>
            <person name="Larsson A."/>
            <person name="Li F.W."/>
            <person name="Perroud P.F."/>
            <person name="Phillips J."/>
            <person name="Ranjan P."/>
            <person name="Rokshar D.S."/>
            <person name="Rothfels C.J."/>
            <person name="Schneider L."/>
            <person name="Shu S."/>
            <person name="Stevenson D.W."/>
            <person name="Thummler F."/>
            <person name="Tillich M."/>
            <person name="Villarreal Aguilar J.C."/>
            <person name="Widiez T."/>
            <person name="Wong G.K."/>
            <person name="Wymore A."/>
            <person name="Zhang Y."/>
            <person name="Zimmer A.D."/>
            <person name="Quatrano R.S."/>
            <person name="Mayer K.F.X."/>
            <person name="Goodstein D."/>
            <person name="Casacuberta J.M."/>
            <person name="Vandepoele K."/>
            <person name="Reski R."/>
            <person name="Cuming A.C."/>
            <person name="Tuskan G.A."/>
            <person name="Maumus F."/>
            <person name="Salse J."/>
            <person name="Schmutz J."/>
            <person name="Rensing S.A."/>
        </authorList>
    </citation>
    <scope>NUCLEOTIDE SEQUENCE [LARGE SCALE GENOMIC DNA]</scope>
    <source>
        <strain evidence="3 4">cv. Gransden 2004</strain>
    </source>
</reference>
<evidence type="ECO:0000313" key="3">
    <source>
        <dbReference type="EnsemblPlants" id="Pp3c3_2093V3.1"/>
    </source>
</evidence>
<dbReference type="InParanoid" id="A0A2K1KSY2"/>
<evidence type="ECO:0000313" key="2">
    <source>
        <dbReference type="EMBL" id="PNR56893.1"/>
    </source>
</evidence>
<accession>A0A2K1KSY2</accession>
<evidence type="ECO:0000313" key="4">
    <source>
        <dbReference type="Proteomes" id="UP000006727"/>
    </source>
</evidence>
<sequence>MGTNGRESNRYQGINHPTSEHKEYPRNSSVLMYSFPSTLKTEGNGRMASFRMALIWYPCPSLQFKGD</sequence>
<dbReference type="EnsemblPlants" id="Pp3c3_2093V3.1">
    <property type="protein sequence ID" value="Pp3c3_2093V3.1"/>
    <property type="gene ID" value="Pp3c3_2093"/>
</dbReference>
<name>A0A2K1KSY2_PHYPA</name>
<protein>
    <submittedName>
        <fullName evidence="2 3">Uncharacterized protein</fullName>
    </submittedName>
</protein>
<feature type="compositionally biased region" description="Polar residues" evidence="1">
    <location>
        <begin position="1"/>
        <end position="17"/>
    </location>
</feature>
<dbReference type="Gramene" id="Pp3c3_2093V3.1">
    <property type="protein sequence ID" value="Pp3c3_2093V3.1"/>
    <property type="gene ID" value="Pp3c3_2093"/>
</dbReference>
<proteinExistence type="predicted"/>
<reference evidence="3" key="3">
    <citation type="submission" date="2020-12" db="UniProtKB">
        <authorList>
            <consortium name="EnsemblPlants"/>
        </authorList>
    </citation>
    <scope>IDENTIFICATION</scope>
</reference>
<dbReference type="Proteomes" id="UP000006727">
    <property type="component" value="Chromosome 3"/>
</dbReference>